<gene>
    <name evidence="1" type="ORF">E4582_08375</name>
</gene>
<dbReference type="Gene3D" id="3.30.700.10">
    <property type="entry name" value="Glycoprotein, Type 4 Pilin"/>
    <property type="match status" value="1"/>
</dbReference>
<dbReference type="OrthoDB" id="6880381at2"/>
<sequence>MHAAAHRRQHAHKRRLPRRRRHIVVNPMTHTAVVACACTPTRGLRVRRCMRGVTLIELVITLAIAAMLMLVGVPLTAGWIDGSRQMHVRAQATEAVAQARALALRNPGALPAGTTGGVARLELVVDDDRRRLQVRVRNADGSWRTAPEWQAELPAHRDMALKSTGIGGFADLASFRADGNLFSCVAFDSHGHRTDAPGCALVTQERIAIGAGNQALEYVELL</sequence>
<accession>A0A4Z1RF44</accession>
<dbReference type="EMBL" id="SPUH01000001">
    <property type="protein sequence ID" value="TKS54773.1"/>
    <property type="molecule type" value="Genomic_DNA"/>
</dbReference>
<dbReference type="Proteomes" id="UP000298681">
    <property type="component" value="Unassembled WGS sequence"/>
</dbReference>
<keyword evidence="2" id="KW-1185">Reference proteome</keyword>
<dbReference type="NCBIfam" id="TIGR02532">
    <property type="entry name" value="IV_pilin_GFxxxE"/>
    <property type="match status" value="1"/>
</dbReference>
<proteinExistence type="predicted"/>
<dbReference type="AlphaFoldDB" id="A0A4Z1RF44"/>
<dbReference type="InterPro" id="IPR045584">
    <property type="entry name" value="Pilin-like"/>
</dbReference>
<dbReference type="InterPro" id="IPR012902">
    <property type="entry name" value="N_methyl_site"/>
</dbReference>
<protein>
    <submittedName>
        <fullName evidence="1">Type II secretion system protein</fullName>
    </submittedName>
</protein>
<organism evidence="1 2">
    <name type="scientific">Luteimonas yindakuii</name>
    <dbReference type="NCBI Taxonomy" id="2565782"/>
    <lineage>
        <taxon>Bacteria</taxon>
        <taxon>Pseudomonadati</taxon>
        <taxon>Pseudomonadota</taxon>
        <taxon>Gammaproteobacteria</taxon>
        <taxon>Lysobacterales</taxon>
        <taxon>Lysobacteraceae</taxon>
        <taxon>Luteimonas</taxon>
    </lineage>
</organism>
<dbReference type="PROSITE" id="PS00409">
    <property type="entry name" value="PROKAR_NTER_METHYL"/>
    <property type="match status" value="1"/>
</dbReference>
<dbReference type="Pfam" id="PF07963">
    <property type="entry name" value="N_methyl"/>
    <property type="match status" value="1"/>
</dbReference>
<reference evidence="1 2" key="1">
    <citation type="submission" date="2019-01" db="EMBL/GenBank/DDBJ databases">
        <authorList>
            <person name="Zhang S."/>
        </authorList>
    </citation>
    <scope>NUCLEOTIDE SEQUENCE [LARGE SCALE GENOMIC DNA]</scope>
    <source>
        <strain evidence="1 2">1626</strain>
    </source>
</reference>
<comment type="caution">
    <text evidence="1">The sequence shown here is derived from an EMBL/GenBank/DDBJ whole genome shotgun (WGS) entry which is preliminary data.</text>
</comment>
<dbReference type="SUPFAM" id="SSF54523">
    <property type="entry name" value="Pili subunits"/>
    <property type="match status" value="1"/>
</dbReference>
<name>A0A4Z1RF44_9GAMM</name>
<evidence type="ECO:0000313" key="2">
    <source>
        <dbReference type="Proteomes" id="UP000298681"/>
    </source>
</evidence>
<evidence type="ECO:0000313" key="1">
    <source>
        <dbReference type="EMBL" id="TKS54773.1"/>
    </source>
</evidence>